<evidence type="ECO:0000313" key="2">
    <source>
        <dbReference type="Proteomes" id="UP000174145"/>
    </source>
</evidence>
<dbReference type="RefSeq" id="YP_009001705.1">
    <property type="nucleotide sequence ID" value="NC_023426.1"/>
</dbReference>
<dbReference type="KEGG" id="vg:18263661"/>
<proteinExistence type="predicted"/>
<evidence type="ECO:0000313" key="1">
    <source>
        <dbReference type="EMBL" id="BAO49592.1"/>
    </source>
</evidence>
<dbReference type="EMBL" id="AP013055">
    <property type="protein sequence ID" value="BAO49592.1"/>
    <property type="molecule type" value="Genomic_DNA"/>
</dbReference>
<reference evidence="1 2" key="1">
    <citation type="journal article" date="2014" name="Virology">
        <title>The complete genome sequence of the Alphaentomopoxvirus Anomala cuprea entomopoxvirus, including its terminal hairpin loop sequences, suggests a potentially unique mode of apoptosis inhibition and mode of DNA replication.</title>
        <authorList>
            <person name="Mitsuhashi W."/>
            <person name="Miyamoto K."/>
            <person name="Wada S."/>
        </authorList>
    </citation>
    <scope>NUCLEOTIDE SEQUENCE [LARGE SCALE GENOMIC DNA]</scope>
    <source>
        <strain evidence="1">CV6M</strain>
    </source>
</reference>
<dbReference type="Proteomes" id="UP000174145">
    <property type="component" value="Segment"/>
</dbReference>
<sequence>MKIKMEDIFLINNIIEKITETICQHVDSINNKSLIEINKLLQLYIDINTKLELVYDKINKLYNSNTLLIIKTQNGVIKLPRYVNDINTILDKKIYIPRNIDTRYNLYDIYYIPFTEVVTYINMLFYCVNINFFIDSKEYINEYVLKLKNNEFIFIDDPAEFMINIENELKVYDRSSLHILNEFDKLKLN</sequence>
<dbReference type="GeneID" id="18263661"/>
<accession>W6JJ30</accession>
<name>W6JJ30_9POXV</name>
<organism evidence="1 2">
    <name type="scientific">Alphaentomopoxvirus acuprea</name>
    <dbReference type="NCBI Taxonomy" id="62099"/>
    <lineage>
        <taxon>Viruses</taxon>
        <taxon>Varidnaviria</taxon>
        <taxon>Bamfordvirae</taxon>
        <taxon>Nucleocytoviricota</taxon>
        <taxon>Pokkesviricetes</taxon>
        <taxon>Chitovirales</taxon>
        <taxon>Poxviridae</taxon>
        <taxon>Entomopoxvirinae</taxon>
        <taxon>Alphaentomopoxvirus</taxon>
    </lineage>
</organism>
<protein>
    <submittedName>
        <fullName evidence="1">Uncharacterized protein</fullName>
    </submittedName>
</protein>
<keyword evidence="2" id="KW-1185">Reference proteome</keyword>